<evidence type="ECO:0000256" key="1">
    <source>
        <dbReference type="ARBA" id="ARBA00004519"/>
    </source>
</evidence>
<dbReference type="PANTHER" id="PTHR30158">
    <property type="entry name" value="ACRA/E-RELATED COMPONENT OF DRUG EFFLUX TRANSPORTER"/>
    <property type="match status" value="1"/>
</dbReference>
<dbReference type="InterPro" id="IPR006143">
    <property type="entry name" value="RND_pump_MFP"/>
</dbReference>
<feature type="domain" description="Multidrug resistance protein MdtA-like beta-barrel" evidence="6">
    <location>
        <begin position="210"/>
        <end position="299"/>
    </location>
</feature>
<dbReference type="GO" id="GO:0022857">
    <property type="term" value="F:transmembrane transporter activity"/>
    <property type="evidence" value="ECO:0007669"/>
    <property type="project" value="InterPro"/>
</dbReference>
<comment type="similarity">
    <text evidence="2">Belongs to the membrane fusion protein (MFP) (TC 8.A.1) family.</text>
</comment>
<accession>A0A9D9DCK6</accession>
<comment type="caution">
    <text evidence="8">The sequence shown here is derived from an EMBL/GenBank/DDBJ whole genome shotgun (WGS) entry which is preliminary data.</text>
</comment>
<keyword evidence="3" id="KW-0732">Signal</keyword>
<evidence type="ECO:0000313" key="9">
    <source>
        <dbReference type="Proteomes" id="UP000823631"/>
    </source>
</evidence>
<dbReference type="Gene3D" id="2.40.420.20">
    <property type="match status" value="1"/>
</dbReference>
<dbReference type="PROSITE" id="PS51257">
    <property type="entry name" value="PROKAR_LIPOPROTEIN"/>
    <property type="match status" value="1"/>
</dbReference>
<dbReference type="AlphaFoldDB" id="A0A9D9DCK6"/>
<evidence type="ECO:0000259" key="7">
    <source>
        <dbReference type="Pfam" id="PF25967"/>
    </source>
</evidence>
<name>A0A9D9DCK6_9GAMM</name>
<sequence length="393" mass="42233">MFLTKKKAASAAAAAAIAALLLASCGGEQAPQTEQALPVDVFTVTTLDVPVVSHLTGRANSTRRAEVRPQVNGVILKRLFTEGSNIEEGTQLYQIDPAIYQAQLDSAKAQLSSAKANLHTAKLRADRYRALLAKRAVSQQDYDDANATYLQASAAVEQAEASVQTAEINLAYTKVYAPISGRISRSNVTEGALVSAQQADPMTTIQQLDPMYVDLGQSVEDHLQMRTAMEKGEFKMADGKAAVKIYFSNGDEYPYQGTLEFSEVSVDETTGMVNLRAIVPNPNHVLLPGMFLRGDINEGVIPGAVVVDQNAVIREAAGVSYVFIVDADNRVQRRNITVGTSYDKYFVVGEGLEPGDKVAVSNLQKMRSGTLIQIVDLPDSAEAKEGTSTAQGE</sequence>
<feature type="chain" id="PRO_5039199639" evidence="3">
    <location>
        <begin position="31"/>
        <end position="393"/>
    </location>
</feature>
<dbReference type="Gene3D" id="2.40.50.100">
    <property type="match status" value="1"/>
</dbReference>
<feature type="signal peptide" evidence="3">
    <location>
        <begin position="1"/>
        <end position="30"/>
    </location>
</feature>
<protein>
    <submittedName>
        <fullName evidence="8">Efflux RND transporter periplasmic adaptor subunit</fullName>
    </submittedName>
</protein>
<dbReference type="Pfam" id="PF25917">
    <property type="entry name" value="BSH_RND"/>
    <property type="match status" value="1"/>
</dbReference>
<organism evidence="8 9">
    <name type="scientific">Candidatus Avisuccinivibrio stercorigallinarum</name>
    <dbReference type="NCBI Taxonomy" id="2840704"/>
    <lineage>
        <taxon>Bacteria</taxon>
        <taxon>Pseudomonadati</taxon>
        <taxon>Pseudomonadota</taxon>
        <taxon>Gammaproteobacteria</taxon>
        <taxon>Aeromonadales</taxon>
        <taxon>Succinivibrionaceae</taxon>
        <taxon>Succinivibrionaceae incertae sedis</taxon>
        <taxon>Candidatus Avisuccinivibrio</taxon>
    </lineage>
</organism>
<dbReference type="InterPro" id="IPR058625">
    <property type="entry name" value="MdtA-like_BSH"/>
</dbReference>
<gene>
    <name evidence="8" type="ORF">IAB19_05970</name>
</gene>
<dbReference type="SUPFAM" id="SSF111369">
    <property type="entry name" value="HlyD-like secretion proteins"/>
    <property type="match status" value="1"/>
</dbReference>
<dbReference type="EMBL" id="JADINH010000127">
    <property type="protein sequence ID" value="MBO8415908.1"/>
    <property type="molecule type" value="Genomic_DNA"/>
</dbReference>
<dbReference type="Pfam" id="PF25967">
    <property type="entry name" value="RND-MFP_C"/>
    <property type="match status" value="1"/>
</dbReference>
<evidence type="ECO:0000256" key="2">
    <source>
        <dbReference type="ARBA" id="ARBA00009477"/>
    </source>
</evidence>
<dbReference type="Gene3D" id="1.10.287.470">
    <property type="entry name" value="Helix hairpin bin"/>
    <property type="match status" value="1"/>
</dbReference>
<dbReference type="GO" id="GO:0005886">
    <property type="term" value="C:plasma membrane"/>
    <property type="evidence" value="ECO:0007669"/>
    <property type="project" value="TreeGrafter"/>
</dbReference>
<dbReference type="PANTHER" id="PTHR30158:SF3">
    <property type="entry name" value="MULTIDRUG EFFLUX PUMP SUBUNIT ACRA-RELATED"/>
    <property type="match status" value="1"/>
</dbReference>
<feature type="domain" description="Multidrug resistance protein MdtA-like alpha-helical hairpin" evidence="4">
    <location>
        <begin position="103"/>
        <end position="173"/>
    </location>
</feature>
<dbReference type="Proteomes" id="UP000823631">
    <property type="component" value="Unassembled WGS sequence"/>
</dbReference>
<reference evidence="8" key="2">
    <citation type="journal article" date="2021" name="PeerJ">
        <title>Extensive microbial diversity within the chicken gut microbiome revealed by metagenomics and culture.</title>
        <authorList>
            <person name="Gilroy R."/>
            <person name="Ravi A."/>
            <person name="Getino M."/>
            <person name="Pursley I."/>
            <person name="Horton D.L."/>
            <person name="Alikhan N.F."/>
            <person name="Baker D."/>
            <person name="Gharbi K."/>
            <person name="Hall N."/>
            <person name="Watson M."/>
            <person name="Adriaenssens E.M."/>
            <person name="Foster-Nyarko E."/>
            <person name="Jarju S."/>
            <person name="Secka A."/>
            <person name="Antonio M."/>
            <person name="Oren A."/>
            <person name="Chaudhuri R.R."/>
            <person name="La Ragione R."/>
            <person name="Hildebrand F."/>
            <person name="Pallen M.J."/>
        </authorList>
    </citation>
    <scope>NUCLEOTIDE SEQUENCE</scope>
    <source>
        <strain evidence="8">17213</strain>
    </source>
</reference>
<dbReference type="GO" id="GO:0030313">
    <property type="term" value="C:cell envelope"/>
    <property type="evidence" value="ECO:0007669"/>
    <property type="project" value="UniProtKB-SubCell"/>
</dbReference>
<dbReference type="Pfam" id="PF25944">
    <property type="entry name" value="Beta-barrel_RND"/>
    <property type="match status" value="1"/>
</dbReference>
<evidence type="ECO:0000259" key="5">
    <source>
        <dbReference type="Pfam" id="PF25917"/>
    </source>
</evidence>
<dbReference type="InterPro" id="IPR058626">
    <property type="entry name" value="MdtA-like_b-barrel"/>
</dbReference>
<dbReference type="GO" id="GO:0046677">
    <property type="term" value="P:response to antibiotic"/>
    <property type="evidence" value="ECO:0007669"/>
    <property type="project" value="TreeGrafter"/>
</dbReference>
<dbReference type="NCBIfam" id="TIGR01730">
    <property type="entry name" value="RND_mfp"/>
    <property type="match status" value="1"/>
</dbReference>
<evidence type="ECO:0000256" key="3">
    <source>
        <dbReference type="SAM" id="SignalP"/>
    </source>
</evidence>
<reference evidence="8" key="1">
    <citation type="submission" date="2020-10" db="EMBL/GenBank/DDBJ databases">
        <authorList>
            <person name="Gilroy R."/>
        </authorList>
    </citation>
    <scope>NUCLEOTIDE SEQUENCE</scope>
    <source>
        <strain evidence="8">17213</strain>
    </source>
</reference>
<dbReference type="Gene3D" id="2.40.30.170">
    <property type="match status" value="1"/>
</dbReference>
<feature type="domain" description="Multidrug resistance protein MdtA-like barrel-sandwich hybrid" evidence="5">
    <location>
        <begin position="63"/>
        <end position="206"/>
    </location>
</feature>
<comment type="subcellular location">
    <subcellularLocation>
        <location evidence="1">Cell inner membrane</location>
        <topology evidence="1">Lipid-anchor</topology>
    </subcellularLocation>
</comment>
<dbReference type="InterPro" id="IPR058624">
    <property type="entry name" value="MdtA-like_HH"/>
</dbReference>
<evidence type="ECO:0000259" key="6">
    <source>
        <dbReference type="Pfam" id="PF25944"/>
    </source>
</evidence>
<dbReference type="Pfam" id="PF25876">
    <property type="entry name" value="HH_MFP_RND"/>
    <property type="match status" value="1"/>
</dbReference>
<feature type="domain" description="Multidrug resistance protein MdtA-like C-terminal permuted SH3" evidence="7">
    <location>
        <begin position="304"/>
        <end position="365"/>
    </location>
</feature>
<proteinExistence type="inferred from homology"/>
<evidence type="ECO:0000259" key="4">
    <source>
        <dbReference type="Pfam" id="PF25876"/>
    </source>
</evidence>
<dbReference type="InterPro" id="IPR058627">
    <property type="entry name" value="MdtA-like_C"/>
</dbReference>
<evidence type="ECO:0000313" key="8">
    <source>
        <dbReference type="EMBL" id="MBO8415908.1"/>
    </source>
</evidence>